<dbReference type="PROSITE" id="PS51160">
    <property type="entry name" value="ACYLPHOSPHATASE_3"/>
    <property type="match status" value="1"/>
</dbReference>
<feature type="active site" evidence="4">
    <location>
        <position position="37"/>
    </location>
</feature>
<dbReference type="OrthoDB" id="9808093at2"/>
<evidence type="ECO:0000256" key="3">
    <source>
        <dbReference type="ARBA" id="ARBA00047645"/>
    </source>
</evidence>
<evidence type="ECO:0000256" key="1">
    <source>
        <dbReference type="ARBA" id="ARBA00005614"/>
    </source>
</evidence>
<feature type="domain" description="Acylphosphatase-like" evidence="6">
    <location>
        <begin position="4"/>
        <end position="92"/>
    </location>
</feature>
<dbReference type="Proteomes" id="UP000199322">
    <property type="component" value="Unassembled WGS sequence"/>
</dbReference>
<dbReference type="PANTHER" id="PTHR47268">
    <property type="entry name" value="ACYLPHOSPHATASE"/>
    <property type="match status" value="1"/>
</dbReference>
<feature type="active site" evidence="4">
    <location>
        <position position="19"/>
    </location>
</feature>
<evidence type="ECO:0000256" key="5">
    <source>
        <dbReference type="RuleBase" id="RU004168"/>
    </source>
</evidence>
<dbReference type="PANTHER" id="PTHR47268:SF4">
    <property type="entry name" value="ACYLPHOSPHATASE"/>
    <property type="match status" value="1"/>
</dbReference>
<proteinExistence type="inferred from homology"/>
<dbReference type="InterPro" id="IPR001792">
    <property type="entry name" value="Acylphosphatase-like_dom"/>
</dbReference>
<dbReference type="Proteomes" id="UP000297288">
    <property type="component" value="Unassembled WGS sequence"/>
</dbReference>
<keyword evidence="9" id="KW-1185">Reference proteome</keyword>
<dbReference type="RefSeq" id="WP_091403957.1">
    <property type="nucleotide sequence ID" value="NZ_FMYV01000005.1"/>
</dbReference>
<dbReference type="InterPro" id="IPR017968">
    <property type="entry name" value="Acylphosphatase_CS"/>
</dbReference>
<comment type="catalytic activity">
    <reaction evidence="3 4">
        <text>an acyl phosphate + H2O = a carboxylate + phosphate + H(+)</text>
        <dbReference type="Rhea" id="RHEA:14965"/>
        <dbReference type="ChEBI" id="CHEBI:15377"/>
        <dbReference type="ChEBI" id="CHEBI:15378"/>
        <dbReference type="ChEBI" id="CHEBI:29067"/>
        <dbReference type="ChEBI" id="CHEBI:43474"/>
        <dbReference type="ChEBI" id="CHEBI:59918"/>
        <dbReference type="EC" id="3.6.1.7"/>
    </reaction>
</comment>
<protein>
    <recommendedName>
        <fullName evidence="2 4">acylphosphatase</fullName>
        <ecNumber evidence="2 4">3.6.1.7</ecNumber>
    </recommendedName>
</protein>
<evidence type="ECO:0000256" key="4">
    <source>
        <dbReference type="PROSITE-ProRule" id="PRU00520"/>
    </source>
</evidence>
<dbReference type="GO" id="GO:0003998">
    <property type="term" value="F:acylphosphatase activity"/>
    <property type="evidence" value="ECO:0007669"/>
    <property type="project" value="UniProtKB-EC"/>
</dbReference>
<name>A0A1G6MRK4_9BACT</name>
<gene>
    <name evidence="8" type="ORF">E4650_08685</name>
    <name evidence="7" type="ORF">SAMN04488588_1357</name>
</gene>
<dbReference type="Gene3D" id="3.30.70.100">
    <property type="match status" value="1"/>
</dbReference>
<dbReference type="PROSITE" id="PS00150">
    <property type="entry name" value="ACYLPHOSPHATASE_1"/>
    <property type="match status" value="1"/>
</dbReference>
<evidence type="ECO:0000313" key="10">
    <source>
        <dbReference type="Proteomes" id="UP000297288"/>
    </source>
</evidence>
<accession>A0A1G6MRK4</accession>
<dbReference type="STRING" id="28234.SAMN04488588_1357"/>
<dbReference type="Pfam" id="PF00708">
    <property type="entry name" value="Acylphosphatase"/>
    <property type="match status" value="1"/>
</dbReference>
<dbReference type="EMBL" id="FMYV01000005">
    <property type="protein sequence ID" value="SDC58193.1"/>
    <property type="molecule type" value="Genomic_DNA"/>
</dbReference>
<evidence type="ECO:0000259" key="6">
    <source>
        <dbReference type="PROSITE" id="PS51160"/>
    </source>
</evidence>
<evidence type="ECO:0000313" key="7">
    <source>
        <dbReference type="EMBL" id="SDC58193.1"/>
    </source>
</evidence>
<dbReference type="InterPro" id="IPR036046">
    <property type="entry name" value="Acylphosphatase-like_dom_sf"/>
</dbReference>
<reference evidence="8 10" key="2">
    <citation type="submission" date="2019-04" db="EMBL/GenBank/DDBJ databases">
        <title>Draft genome sequence data and analysis of a Fermenting Bacterium, Geotoga petraea strain HO-Geo1, isolated from heavy-oil petroleum reservoir in Russia.</title>
        <authorList>
            <person name="Grouzdev D.S."/>
            <person name="Semenova E.M."/>
            <person name="Sokolova D.S."/>
            <person name="Tourova T.P."/>
            <person name="Poltaraus A.B."/>
            <person name="Nazina T.N."/>
        </authorList>
    </citation>
    <scope>NUCLEOTIDE SEQUENCE [LARGE SCALE GENOMIC DNA]</scope>
    <source>
        <strain evidence="8 10">HO-Geo1</strain>
    </source>
</reference>
<dbReference type="EC" id="3.6.1.7" evidence="2 4"/>
<evidence type="ECO:0000313" key="9">
    <source>
        <dbReference type="Proteomes" id="UP000199322"/>
    </source>
</evidence>
<dbReference type="EMBL" id="SRME01000005">
    <property type="protein sequence ID" value="TGG87369.1"/>
    <property type="molecule type" value="Genomic_DNA"/>
</dbReference>
<sequence length="92" mass="10434">MTISRKFILKGRVQGVGFRFFATKNANALGIKGTVKNLTNGNVEIFAKGEDSKIEQFKAKLIKGNSFSRVEDIEEYDVSNDEINNDDFHVRY</sequence>
<evidence type="ECO:0000313" key="8">
    <source>
        <dbReference type="EMBL" id="TGG87369.1"/>
    </source>
</evidence>
<evidence type="ECO:0000256" key="2">
    <source>
        <dbReference type="ARBA" id="ARBA00012150"/>
    </source>
</evidence>
<comment type="similarity">
    <text evidence="1 5">Belongs to the acylphosphatase family.</text>
</comment>
<keyword evidence="4" id="KW-0378">Hydrolase</keyword>
<reference evidence="7 9" key="1">
    <citation type="submission" date="2016-10" db="EMBL/GenBank/DDBJ databases">
        <authorList>
            <person name="de Groot N.N."/>
        </authorList>
    </citation>
    <scope>NUCLEOTIDE SEQUENCE [LARGE SCALE GENOMIC DNA]</scope>
    <source>
        <strain evidence="7 9">WG14</strain>
    </source>
</reference>
<dbReference type="SUPFAM" id="SSF54975">
    <property type="entry name" value="Acylphosphatase/BLUF domain-like"/>
    <property type="match status" value="1"/>
</dbReference>
<organism evidence="7 9">
    <name type="scientific">Geotoga petraea</name>
    <dbReference type="NCBI Taxonomy" id="28234"/>
    <lineage>
        <taxon>Bacteria</taxon>
        <taxon>Thermotogati</taxon>
        <taxon>Thermotogota</taxon>
        <taxon>Thermotogae</taxon>
        <taxon>Petrotogales</taxon>
        <taxon>Petrotogaceae</taxon>
        <taxon>Geotoga</taxon>
    </lineage>
</organism>
<dbReference type="InterPro" id="IPR020456">
    <property type="entry name" value="Acylphosphatase"/>
</dbReference>
<dbReference type="AlphaFoldDB" id="A0A1G6MRK4"/>